<comment type="function">
    <text evidence="5">May play a role in mitochondrial aerobic respiration. May also regulate mitochondrial organization and fission.</text>
</comment>
<reference evidence="9 10" key="1">
    <citation type="journal article" date="2014" name="Nat. Genet.">
        <title>Whole-genome sequence of a flatfish provides insights into ZW sex chromosome evolution and adaptation to a benthic lifestyle.</title>
        <authorList>
            <person name="Chen S."/>
            <person name="Zhang G."/>
            <person name="Shao C."/>
            <person name="Huang Q."/>
            <person name="Liu G."/>
            <person name="Zhang P."/>
            <person name="Song W."/>
            <person name="An N."/>
            <person name="Chalopin D."/>
            <person name="Volff J.N."/>
            <person name="Hong Y."/>
            <person name="Li Q."/>
            <person name="Sha Z."/>
            <person name="Zhou H."/>
            <person name="Xie M."/>
            <person name="Yu Q."/>
            <person name="Liu Y."/>
            <person name="Xiang H."/>
            <person name="Wang N."/>
            <person name="Wu K."/>
            <person name="Yang C."/>
            <person name="Zhou Q."/>
            <person name="Liao X."/>
            <person name="Yang L."/>
            <person name="Hu Q."/>
            <person name="Zhang J."/>
            <person name="Meng L."/>
            <person name="Jin L."/>
            <person name="Tian Y."/>
            <person name="Lian J."/>
            <person name="Yang J."/>
            <person name="Miao G."/>
            <person name="Liu S."/>
            <person name="Liang Z."/>
            <person name="Yan F."/>
            <person name="Li Y."/>
            <person name="Sun B."/>
            <person name="Zhang H."/>
            <person name="Zhang J."/>
            <person name="Zhu Y."/>
            <person name="Du M."/>
            <person name="Zhao Y."/>
            <person name="Schartl M."/>
            <person name="Tang Q."/>
            <person name="Wang J."/>
        </authorList>
    </citation>
    <scope>NUCLEOTIDE SEQUENCE</scope>
</reference>
<dbReference type="GeneTree" id="ENSGT00950000183215"/>
<evidence type="ECO:0000313" key="10">
    <source>
        <dbReference type="Proteomes" id="UP000265120"/>
    </source>
</evidence>
<evidence type="ECO:0000313" key="9">
    <source>
        <dbReference type="Ensembl" id="ENSCSEP00000023200.1"/>
    </source>
</evidence>
<dbReference type="Pfam" id="PF05308">
    <property type="entry name" value="Mito_fiss_reg"/>
    <property type="match status" value="2"/>
</dbReference>
<feature type="coiled-coil region" evidence="7">
    <location>
        <begin position="138"/>
        <end position="165"/>
    </location>
</feature>
<name>A0A3P8WF35_CYNSE</name>
<evidence type="ECO:0000256" key="5">
    <source>
        <dbReference type="ARBA" id="ARBA00037378"/>
    </source>
</evidence>
<evidence type="ECO:0000256" key="4">
    <source>
        <dbReference type="ARBA" id="ARBA00023128"/>
    </source>
</evidence>
<comment type="function">
    <text evidence="6">Plays a role in mitochondrial aerobic respiration. Regulates mitochondrial organization and fission.</text>
</comment>
<comment type="similarity">
    <text evidence="2 6">Belongs to the MTFR1 family.</text>
</comment>
<proteinExistence type="inferred from homology"/>
<accession>A0A3P8WF35</accession>
<evidence type="ECO:0000256" key="1">
    <source>
        <dbReference type="ARBA" id="ARBA00004173"/>
    </source>
</evidence>
<feature type="region of interest" description="Disordered" evidence="8">
    <location>
        <begin position="99"/>
        <end position="138"/>
    </location>
</feature>
<comment type="subcellular location">
    <subcellularLocation>
        <location evidence="1 6">Mitochondrion</location>
    </subcellularLocation>
</comment>
<dbReference type="PANTHER" id="PTHR14215">
    <property type="entry name" value="PROTEIN OF UNKNOWN FUNCTION DUF729"/>
    <property type="match status" value="1"/>
</dbReference>
<keyword evidence="10" id="KW-1185">Reference proteome</keyword>
<dbReference type="Ensembl" id="ENSCSET00000023505.1">
    <property type="protein sequence ID" value="ENSCSEP00000023200.1"/>
    <property type="gene ID" value="ENSCSEG00000014802.1"/>
</dbReference>
<evidence type="ECO:0000256" key="6">
    <source>
        <dbReference type="RuleBase" id="RU369053"/>
    </source>
</evidence>
<dbReference type="GO" id="GO:0000266">
    <property type="term" value="P:mitochondrial fission"/>
    <property type="evidence" value="ECO:0007669"/>
    <property type="project" value="UniProtKB-UniRule"/>
</dbReference>
<dbReference type="Proteomes" id="UP000265120">
    <property type="component" value="Chromosome 3"/>
</dbReference>
<organism evidence="9 10">
    <name type="scientific">Cynoglossus semilaevis</name>
    <name type="common">Tongue sole</name>
    <dbReference type="NCBI Taxonomy" id="244447"/>
    <lineage>
        <taxon>Eukaryota</taxon>
        <taxon>Metazoa</taxon>
        <taxon>Chordata</taxon>
        <taxon>Craniata</taxon>
        <taxon>Vertebrata</taxon>
        <taxon>Euteleostomi</taxon>
        <taxon>Actinopterygii</taxon>
        <taxon>Neopterygii</taxon>
        <taxon>Teleostei</taxon>
        <taxon>Neoteleostei</taxon>
        <taxon>Acanthomorphata</taxon>
        <taxon>Carangaria</taxon>
        <taxon>Pleuronectiformes</taxon>
        <taxon>Pleuronectoidei</taxon>
        <taxon>Cynoglossidae</taxon>
        <taxon>Cynoglossinae</taxon>
        <taxon>Cynoglossus</taxon>
    </lineage>
</organism>
<evidence type="ECO:0000256" key="2">
    <source>
        <dbReference type="ARBA" id="ARBA00005807"/>
    </source>
</evidence>
<evidence type="ECO:0000256" key="7">
    <source>
        <dbReference type="SAM" id="Coils"/>
    </source>
</evidence>
<dbReference type="FunCoup" id="A0A3P8WF35">
    <property type="interactions" value="644"/>
</dbReference>
<feature type="compositionally biased region" description="Basic residues" evidence="8">
    <location>
        <begin position="106"/>
        <end position="120"/>
    </location>
</feature>
<dbReference type="InterPro" id="IPR007972">
    <property type="entry name" value="Mtfr1"/>
</dbReference>
<reference evidence="9" key="2">
    <citation type="submission" date="2025-08" db="UniProtKB">
        <authorList>
            <consortium name="Ensembl"/>
        </authorList>
    </citation>
    <scope>IDENTIFICATION</scope>
</reference>
<dbReference type="InParanoid" id="A0A3P8WF35"/>
<dbReference type="GO" id="GO:0009060">
    <property type="term" value="P:aerobic respiration"/>
    <property type="evidence" value="ECO:0007669"/>
    <property type="project" value="UniProtKB-UniRule"/>
</dbReference>
<dbReference type="STRING" id="244447.ENSCSEP00000023200"/>
<keyword evidence="4 6" id="KW-0496">Mitochondrion</keyword>
<dbReference type="AlphaFoldDB" id="A0A3P8WF35"/>
<reference evidence="9" key="3">
    <citation type="submission" date="2025-09" db="UniProtKB">
        <authorList>
            <consortium name="Ensembl"/>
        </authorList>
    </citation>
    <scope>IDENTIFICATION</scope>
</reference>
<keyword evidence="3" id="KW-0809">Transit peptide</keyword>
<evidence type="ECO:0000256" key="3">
    <source>
        <dbReference type="ARBA" id="ARBA00022946"/>
    </source>
</evidence>
<keyword evidence="7" id="KW-0175">Coiled coil</keyword>
<sequence length="314" mass="35188">MSKDYGHMEMDLVLGTAKPYGSSRSIVRRIATNLPLNPCPRIHFQLYPYTESAGILIGSRRQNFEVASLADISWIDEEEDDDEEDVGYSSRNRRSGISSGLVFRARQPHPQKKTLTRRRSLPSLHQEAQDPQGPSAANDEAIQKISALETELAKLRDQIAQIVLAQEKSTQPAGPPPPPPPLPLPSNLQRTFSAIDLIKERKGKKAQGQTVVESKAAEIPNMLDVLKDMKKVKLRSVKSRPVENDTKIKPGEQPDAASLIAEALKRKFAHRYRHDSGQEEREEFKLPIPEVKPQSETLLFGQHMLRSTGKNKLL</sequence>
<dbReference type="OMA" id="CPRIHFQ"/>
<evidence type="ECO:0000256" key="8">
    <source>
        <dbReference type="SAM" id="MobiDB-lite"/>
    </source>
</evidence>
<dbReference type="PANTHER" id="PTHR14215:SF1">
    <property type="entry name" value="MITOCHONDRIAL FISSION REGULATOR 1"/>
    <property type="match status" value="1"/>
</dbReference>
<protein>
    <recommendedName>
        <fullName evidence="6">Mitochondrial fission regulator</fullName>
    </recommendedName>
</protein>
<dbReference type="GO" id="GO:0005739">
    <property type="term" value="C:mitochondrion"/>
    <property type="evidence" value="ECO:0007669"/>
    <property type="project" value="UniProtKB-SubCell"/>
</dbReference>